<dbReference type="GO" id="GO:0008757">
    <property type="term" value="F:S-adenosylmethionine-dependent methyltransferase activity"/>
    <property type="evidence" value="ECO:0007669"/>
    <property type="project" value="InterPro"/>
</dbReference>
<dbReference type="InterPro" id="IPR052356">
    <property type="entry name" value="Thiol_S-MT"/>
</dbReference>
<evidence type="ECO:0000259" key="2">
    <source>
        <dbReference type="Pfam" id="PF08241"/>
    </source>
</evidence>
<dbReference type="InterPro" id="IPR029063">
    <property type="entry name" value="SAM-dependent_MTases_sf"/>
</dbReference>
<evidence type="ECO:0000256" key="1">
    <source>
        <dbReference type="SAM" id="Phobius"/>
    </source>
</evidence>
<keyword evidence="1" id="KW-1133">Transmembrane helix</keyword>
<evidence type="ECO:0000313" key="3">
    <source>
        <dbReference type="EMBL" id="GMI08369.1"/>
    </source>
</evidence>
<comment type="caution">
    <text evidence="3">The sequence shown here is derived from an EMBL/GenBank/DDBJ whole genome shotgun (WGS) entry which is preliminary data.</text>
</comment>
<reference evidence="4" key="1">
    <citation type="journal article" date="2023" name="Commun. Biol.">
        <title>Genome analysis of Parmales, the sister group of diatoms, reveals the evolutionary specialization of diatoms from phago-mixotrophs to photoautotrophs.</title>
        <authorList>
            <person name="Ban H."/>
            <person name="Sato S."/>
            <person name="Yoshikawa S."/>
            <person name="Yamada K."/>
            <person name="Nakamura Y."/>
            <person name="Ichinomiya M."/>
            <person name="Sato N."/>
            <person name="Blanc-Mathieu R."/>
            <person name="Endo H."/>
            <person name="Kuwata A."/>
            <person name="Ogata H."/>
        </authorList>
    </citation>
    <scope>NUCLEOTIDE SEQUENCE [LARGE SCALE GENOMIC DNA]</scope>
    <source>
        <strain evidence="4">NIES 3700</strain>
    </source>
</reference>
<accession>A0A9W7CP31</accession>
<gene>
    <name evidence="3" type="ORF">TrLO_g4626</name>
</gene>
<dbReference type="InterPro" id="IPR013216">
    <property type="entry name" value="Methyltransf_11"/>
</dbReference>
<keyword evidence="4" id="KW-1185">Reference proteome</keyword>
<name>A0A9W7CP31_9STRA</name>
<organism evidence="3 4">
    <name type="scientific">Triparma laevis f. longispina</name>
    <dbReference type="NCBI Taxonomy" id="1714387"/>
    <lineage>
        <taxon>Eukaryota</taxon>
        <taxon>Sar</taxon>
        <taxon>Stramenopiles</taxon>
        <taxon>Ochrophyta</taxon>
        <taxon>Bolidophyceae</taxon>
        <taxon>Parmales</taxon>
        <taxon>Triparmaceae</taxon>
        <taxon>Triparma</taxon>
    </lineage>
</organism>
<dbReference type="SUPFAM" id="SSF53335">
    <property type="entry name" value="S-adenosyl-L-methionine-dependent methyltransferases"/>
    <property type="match status" value="1"/>
</dbReference>
<dbReference type="PANTHER" id="PTHR45036">
    <property type="entry name" value="METHYLTRANSFERASE LIKE 7B"/>
    <property type="match status" value="1"/>
</dbReference>
<dbReference type="PANTHER" id="PTHR45036:SF1">
    <property type="entry name" value="METHYLTRANSFERASE LIKE 7A"/>
    <property type="match status" value="1"/>
</dbReference>
<dbReference type="CDD" id="cd02440">
    <property type="entry name" value="AdoMet_MTases"/>
    <property type="match status" value="1"/>
</dbReference>
<dbReference type="Gene3D" id="3.40.50.150">
    <property type="entry name" value="Vaccinia Virus protein VP39"/>
    <property type="match status" value="1"/>
</dbReference>
<dbReference type="EMBL" id="BRXW01000123">
    <property type="protein sequence ID" value="GMI08369.1"/>
    <property type="molecule type" value="Genomic_DNA"/>
</dbReference>
<sequence length="275" mass="29361">MVCSCCANIMPHAAVSLFVTAALTHFAASSTNSKTLRYISYIPTTLLSLLASLLSALSYSPSLRAKFFVSLCAVLSKPGPIDDIRCPLVNGASGNVLEVGPGAGANFRCLVNATDILSYTTVEPNADFTNVLLSEARDQNLNFEITPTWLKGEEMDIAEASIDTVVGTHVLCSVDNPQQVLANIDKALKVGGTYLSMEHVSASSSDRPLLSLSQNLLSPFFQIIANGCTFRDAEAEISAALGDRYEIVVDRYDAPMPLAAFKPHVSIKAKKLKAA</sequence>
<keyword evidence="1" id="KW-0812">Transmembrane</keyword>
<feature type="transmembrane region" description="Helical" evidence="1">
    <location>
        <begin position="39"/>
        <end position="59"/>
    </location>
</feature>
<feature type="domain" description="Methyltransferase type 11" evidence="2">
    <location>
        <begin position="97"/>
        <end position="194"/>
    </location>
</feature>
<dbReference type="AlphaFoldDB" id="A0A9W7CP31"/>
<keyword evidence="1" id="KW-0472">Membrane</keyword>
<proteinExistence type="predicted"/>
<dbReference type="OrthoDB" id="416496at2759"/>
<evidence type="ECO:0000313" key="4">
    <source>
        <dbReference type="Proteomes" id="UP001165122"/>
    </source>
</evidence>
<protein>
    <recommendedName>
        <fullName evidence="2">Methyltransferase type 11 domain-containing protein</fullName>
    </recommendedName>
</protein>
<dbReference type="Pfam" id="PF08241">
    <property type="entry name" value="Methyltransf_11"/>
    <property type="match status" value="1"/>
</dbReference>
<dbReference type="Proteomes" id="UP001165122">
    <property type="component" value="Unassembled WGS sequence"/>
</dbReference>